<keyword evidence="3" id="KW-1185">Reference proteome</keyword>
<feature type="compositionally biased region" description="Low complexity" evidence="1">
    <location>
        <begin position="44"/>
        <end position="55"/>
    </location>
</feature>
<feature type="compositionally biased region" description="Polar residues" evidence="1">
    <location>
        <begin position="64"/>
        <end position="97"/>
    </location>
</feature>
<feature type="region of interest" description="Disordered" evidence="1">
    <location>
        <begin position="1"/>
        <end position="251"/>
    </location>
</feature>
<dbReference type="Proteomes" id="UP000224854">
    <property type="component" value="Unassembled WGS sequence"/>
</dbReference>
<reference evidence="2 3" key="1">
    <citation type="submission" date="2017-06" db="EMBL/GenBank/DDBJ databases">
        <title>Ant-infecting Ophiocordyceps genomes reveal a high diversity of potential behavioral manipulation genes and a possible major role for enterotoxins.</title>
        <authorList>
            <person name="De Bekker C."/>
            <person name="Evans H.C."/>
            <person name="Brachmann A."/>
            <person name="Hughes D.P."/>
        </authorList>
    </citation>
    <scope>NUCLEOTIDE SEQUENCE [LARGE SCALE GENOMIC DNA]</scope>
    <source>
        <strain evidence="2 3">1348a</strain>
    </source>
</reference>
<feature type="compositionally biased region" description="Polar residues" evidence="1">
    <location>
        <begin position="7"/>
        <end position="21"/>
    </location>
</feature>
<gene>
    <name evidence="2" type="ORF">CDD82_2148</name>
</gene>
<dbReference type="EMBL" id="NJEU01001730">
    <property type="protein sequence ID" value="PHH61437.1"/>
    <property type="molecule type" value="Genomic_DNA"/>
</dbReference>
<evidence type="ECO:0000256" key="1">
    <source>
        <dbReference type="SAM" id="MobiDB-lite"/>
    </source>
</evidence>
<accession>A0A2C5XYA5</accession>
<sequence length="251" mass="26202">MLRHQDSASSLQSAGTATSRFTKALPSLPGYNETPAHMPRQLLKDLPQLPQLLSPSPSPPLKDNGNSRTLKATCSITRKPVNASTATWTAPSGQSGRPTPPPKPLPSLQLLPPPPPSSLYPTPPSSSTPTSGHKVLPLSLPRRPVGSGRQQNSMKQLPTPGHSSASWPGYELGEPSPTDTLSSLLSAYSREPDDQDVPRKGSQTTKSPMMLSPSVGTSLAGCDQEDANAASDAGTDAGAADKPSKPQCHNG</sequence>
<comment type="caution">
    <text evidence="2">The sequence shown here is derived from an EMBL/GenBank/DDBJ whole genome shotgun (WGS) entry which is preliminary data.</text>
</comment>
<feature type="compositionally biased region" description="Low complexity" evidence="1">
    <location>
        <begin position="227"/>
        <end position="241"/>
    </location>
</feature>
<evidence type="ECO:0000313" key="3">
    <source>
        <dbReference type="Proteomes" id="UP000224854"/>
    </source>
</evidence>
<feature type="compositionally biased region" description="Polar residues" evidence="1">
    <location>
        <begin position="148"/>
        <end position="166"/>
    </location>
</feature>
<protein>
    <submittedName>
        <fullName evidence="2">Uncharacterized protein</fullName>
    </submittedName>
</protein>
<dbReference type="AlphaFoldDB" id="A0A2C5XYA5"/>
<proteinExistence type="predicted"/>
<feature type="compositionally biased region" description="Basic and acidic residues" evidence="1">
    <location>
        <begin position="190"/>
        <end position="199"/>
    </location>
</feature>
<feature type="compositionally biased region" description="Pro residues" evidence="1">
    <location>
        <begin position="98"/>
        <end position="126"/>
    </location>
</feature>
<organism evidence="2 3">
    <name type="scientific">Ophiocordyceps australis</name>
    <dbReference type="NCBI Taxonomy" id="1399860"/>
    <lineage>
        <taxon>Eukaryota</taxon>
        <taxon>Fungi</taxon>
        <taxon>Dikarya</taxon>
        <taxon>Ascomycota</taxon>
        <taxon>Pezizomycotina</taxon>
        <taxon>Sordariomycetes</taxon>
        <taxon>Hypocreomycetidae</taxon>
        <taxon>Hypocreales</taxon>
        <taxon>Ophiocordycipitaceae</taxon>
        <taxon>Ophiocordyceps</taxon>
    </lineage>
</organism>
<name>A0A2C5XYA5_9HYPO</name>
<evidence type="ECO:0000313" key="2">
    <source>
        <dbReference type="EMBL" id="PHH61437.1"/>
    </source>
</evidence>